<proteinExistence type="predicted"/>
<dbReference type="EMBL" id="JAKJXP020000012">
    <property type="protein sequence ID" value="KAK7755581.1"/>
    <property type="molecule type" value="Genomic_DNA"/>
</dbReference>
<accession>A0AAN9UXX5</accession>
<organism evidence="1 2">
    <name type="scientific">Diatrype stigma</name>
    <dbReference type="NCBI Taxonomy" id="117547"/>
    <lineage>
        <taxon>Eukaryota</taxon>
        <taxon>Fungi</taxon>
        <taxon>Dikarya</taxon>
        <taxon>Ascomycota</taxon>
        <taxon>Pezizomycotina</taxon>
        <taxon>Sordariomycetes</taxon>
        <taxon>Xylariomycetidae</taxon>
        <taxon>Xylariales</taxon>
        <taxon>Diatrypaceae</taxon>
        <taxon>Diatrype</taxon>
    </lineage>
</organism>
<evidence type="ECO:0000313" key="1">
    <source>
        <dbReference type="EMBL" id="KAK7755581.1"/>
    </source>
</evidence>
<evidence type="ECO:0000313" key="2">
    <source>
        <dbReference type="Proteomes" id="UP001320420"/>
    </source>
</evidence>
<dbReference type="AlphaFoldDB" id="A0AAN9UXX5"/>
<keyword evidence="2" id="KW-1185">Reference proteome</keyword>
<reference evidence="1 2" key="1">
    <citation type="submission" date="2024-02" db="EMBL/GenBank/DDBJ databases">
        <title>De novo assembly and annotation of 12 fungi associated with fruit tree decline syndrome in Ontario, Canada.</title>
        <authorList>
            <person name="Sulman M."/>
            <person name="Ellouze W."/>
            <person name="Ilyukhin E."/>
        </authorList>
    </citation>
    <scope>NUCLEOTIDE SEQUENCE [LARGE SCALE GENOMIC DNA]</scope>
    <source>
        <strain evidence="1 2">M11/M66-122</strain>
    </source>
</reference>
<dbReference type="Proteomes" id="UP001320420">
    <property type="component" value="Unassembled WGS sequence"/>
</dbReference>
<protein>
    <submittedName>
        <fullName evidence="1">Uncharacterized protein</fullName>
    </submittedName>
</protein>
<sequence length="197" mass="22951">MRKWQMHRLVQMATHAYISQDDMEETLRDGLRMLAEAFISYIYTINGRRRRYERSLEYYPHAKSVIHMLQNLGGPIQHGDSSSKPAVIVKQTLESFATKFLDDSGVEIGEKARANTQFVFETILNGDADSLENVVMFVRGLQHMSWQMFYYNGDPPPGSDPIYGEQDGTSEERDADLFERYYDYDREKWILLGDRSQ</sequence>
<name>A0AAN9UXX5_9PEZI</name>
<gene>
    <name evidence="1" type="ORF">SLS62_002516</name>
</gene>
<comment type="caution">
    <text evidence="1">The sequence shown here is derived from an EMBL/GenBank/DDBJ whole genome shotgun (WGS) entry which is preliminary data.</text>
</comment>